<proteinExistence type="predicted"/>
<dbReference type="AlphaFoldDB" id="A0A212LZH8"/>
<dbReference type="SUPFAM" id="SSF54285">
    <property type="entry name" value="MoaD/ThiS"/>
    <property type="match status" value="1"/>
</dbReference>
<dbReference type="Pfam" id="PF02597">
    <property type="entry name" value="ThiS"/>
    <property type="match status" value="1"/>
</dbReference>
<evidence type="ECO:0000313" key="1">
    <source>
        <dbReference type="EMBL" id="SCM82933.1"/>
    </source>
</evidence>
<protein>
    <submittedName>
        <fullName evidence="1">Thiamine biosynthesis protein ThiS</fullName>
    </submittedName>
</protein>
<organism evidence="1">
    <name type="scientific">uncultured Sporomusa sp</name>
    <dbReference type="NCBI Taxonomy" id="307249"/>
    <lineage>
        <taxon>Bacteria</taxon>
        <taxon>Bacillati</taxon>
        <taxon>Bacillota</taxon>
        <taxon>Negativicutes</taxon>
        <taxon>Selenomonadales</taxon>
        <taxon>Sporomusaceae</taxon>
        <taxon>Sporomusa</taxon>
        <taxon>environmental samples</taxon>
    </lineage>
</organism>
<dbReference type="NCBIfam" id="TIGR01683">
    <property type="entry name" value="thiS"/>
    <property type="match status" value="1"/>
</dbReference>
<dbReference type="RefSeq" id="WP_288185485.1">
    <property type="nucleotide sequence ID" value="NZ_LT608335.1"/>
</dbReference>
<reference evidence="1" key="1">
    <citation type="submission" date="2016-08" db="EMBL/GenBank/DDBJ databases">
        <authorList>
            <person name="Seilhamer J.J."/>
        </authorList>
    </citation>
    <scope>NUCLEOTIDE SEQUENCE</scope>
    <source>
        <strain evidence="1">86</strain>
    </source>
</reference>
<dbReference type="PANTHER" id="PTHR34472:SF1">
    <property type="entry name" value="SULFUR CARRIER PROTEIN THIS"/>
    <property type="match status" value="1"/>
</dbReference>
<dbReference type="InterPro" id="IPR003749">
    <property type="entry name" value="ThiS/MoaD-like"/>
</dbReference>
<dbReference type="EMBL" id="FMJE01000005">
    <property type="protein sequence ID" value="SCM82933.1"/>
    <property type="molecule type" value="Genomic_DNA"/>
</dbReference>
<dbReference type="InterPro" id="IPR016155">
    <property type="entry name" value="Mopterin_synth/thiamin_S_b"/>
</dbReference>
<sequence length="64" mass="7027">MKLNGRTVPLKQDQTLAEFLLAERFDGKTIAVELNGVIVARAEYETTRLTDEDSLEIVSFVGGG</sequence>
<name>A0A212LZH8_9FIRM</name>
<dbReference type="CDD" id="cd00565">
    <property type="entry name" value="Ubl_ThiS"/>
    <property type="match status" value="1"/>
</dbReference>
<dbReference type="InterPro" id="IPR010035">
    <property type="entry name" value="Thi_S"/>
</dbReference>
<dbReference type="PANTHER" id="PTHR34472">
    <property type="entry name" value="SULFUR CARRIER PROTEIN THIS"/>
    <property type="match status" value="1"/>
</dbReference>
<gene>
    <name evidence="1" type="primary">thiS</name>
    <name evidence="1" type="ORF">KL86SPO_50705</name>
</gene>
<dbReference type="InterPro" id="IPR012675">
    <property type="entry name" value="Beta-grasp_dom_sf"/>
</dbReference>
<dbReference type="Gene3D" id="3.10.20.30">
    <property type="match status" value="1"/>
</dbReference>
<accession>A0A212LZH8</accession>